<dbReference type="OrthoDB" id="9815852at2"/>
<dbReference type="AlphaFoldDB" id="A0A4V2SDV5"/>
<accession>A0A4V2SDV5</accession>
<dbReference type="Pfam" id="PF01381">
    <property type="entry name" value="HTH_3"/>
    <property type="match status" value="1"/>
</dbReference>
<dbReference type="PROSITE" id="PS50943">
    <property type="entry name" value="HTH_CROC1"/>
    <property type="match status" value="1"/>
</dbReference>
<dbReference type="Proteomes" id="UP000295711">
    <property type="component" value="Unassembled WGS sequence"/>
</dbReference>
<keyword evidence="5" id="KW-1185">Reference proteome</keyword>
<comment type="caution">
    <text evidence="4">The sequence shown here is derived from an EMBL/GenBank/DDBJ whole genome shotgun (WGS) entry which is preliminary data.</text>
</comment>
<evidence type="ECO:0000259" key="3">
    <source>
        <dbReference type="PROSITE" id="PS50943"/>
    </source>
</evidence>
<feature type="transmembrane region" description="Helical" evidence="2">
    <location>
        <begin position="279"/>
        <end position="300"/>
    </location>
</feature>
<evidence type="ECO:0000313" key="5">
    <source>
        <dbReference type="Proteomes" id="UP000295711"/>
    </source>
</evidence>
<dbReference type="EMBL" id="SLXA01000003">
    <property type="protein sequence ID" value="TCO85382.1"/>
    <property type="molecule type" value="Genomic_DNA"/>
</dbReference>
<feature type="transmembrane region" description="Helical" evidence="2">
    <location>
        <begin position="107"/>
        <end position="128"/>
    </location>
</feature>
<feature type="transmembrane region" description="Helical" evidence="2">
    <location>
        <begin position="200"/>
        <end position="221"/>
    </location>
</feature>
<dbReference type="PANTHER" id="PTHR46558:SF13">
    <property type="entry name" value="HTH-TYPE TRANSCRIPTIONAL REGULATOR IMMR"/>
    <property type="match status" value="1"/>
</dbReference>
<keyword evidence="2" id="KW-0812">Transmembrane</keyword>
<evidence type="ECO:0000256" key="2">
    <source>
        <dbReference type="SAM" id="Phobius"/>
    </source>
</evidence>
<dbReference type="SMART" id="SM00530">
    <property type="entry name" value="HTH_XRE"/>
    <property type="match status" value="1"/>
</dbReference>
<organism evidence="4 5">
    <name type="scientific">Frisingicoccus caecimuris</name>
    <dbReference type="NCBI Taxonomy" id="1796636"/>
    <lineage>
        <taxon>Bacteria</taxon>
        <taxon>Bacillati</taxon>
        <taxon>Bacillota</taxon>
        <taxon>Clostridia</taxon>
        <taxon>Lachnospirales</taxon>
        <taxon>Lachnospiraceae</taxon>
        <taxon>Frisingicoccus</taxon>
    </lineage>
</organism>
<feature type="transmembrane region" description="Helical" evidence="2">
    <location>
        <begin position="227"/>
        <end position="248"/>
    </location>
</feature>
<keyword evidence="2" id="KW-1133">Transmembrane helix</keyword>
<evidence type="ECO:0000256" key="1">
    <source>
        <dbReference type="ARBA" id="ARBA00023125"/>
    </source>
</evidence>
<dbReference type="CDD" id="cd00093">
    <property type="entry name" value="HTH_XRE"/>
    <property type="match status" value="1"/>
</dbReference>
<dbReference type="PANTHER" id="PTHR46558">
    <property type="entry name" value="TRACRIPTIONAL REGULATORY PROTEIN-RELATED-RELATED"/>
    <property type="match status" value="1"/>
</dbReference>
<dbReference type="GO" id="GO:0003677">
    <property type="term" value="F:DNA binding"/>
    <property type="evidence" value="ECO:0007669"/>
    <property type="project" value="UniProtKB-KW"/>
</dbReference>
<name>A0A4V2SDV5_9FIRM</name>
<protein>
    <submittedName>
        <fullName evidence="4">Transcriptional regulator with XRE-family HTH domain</fullName>
    </submittedName>
</protein>
<keyword evidence="2" id="KW-0472">Membrane</keyword>
<dbReference type="InterPro" id="IPR010982">
    <property type="entry name" value="Lambda_DNA-bd_dom_sf"/>
</dbReference>
<keyword evidence="1" id="KW-0238">DNA-binding</keyword>
<dbReference type="Gene3D" id="1.10.260.40">
    <property type="entry name" value="lambda repressor-like DNA-binding domains"/>
    <property type="match status" value="1"/>
</dbReference>
<reference evidence="4 5" key="1">
    <citation type="submission" date="2019-03" db="EMBL/GenBank/DDBJ databases">
        <title>Genomic Encyclopedia of Type Strains, Phase IV (KMG-IV): sequencing the most valuable type-strain genomes for metagenomic binning, comparative biology and taxonomic classification.</title>
        <authorList>
            <person name="Goeker M."/>
        </authorList>
    </citation>
    <scope>NUCLEOTIDE SEQUENCE [LARGE SCALE GENOMIC DNA]</scope>
    <source>
        <strain evidence="4 5">DSM 28559</strain>
    </source>
</reference>
<gene>
    <name evidence="4" type="ORF">EV212_103103</name>
</gene>
<dbReference type="SUPFAM" id="SSF47413">
    <property type="entry name" value="lambda repressor-like DNA-binding domains"/>
    <property type="match status" value="1"/>
</dbReference>
<feature type="transmembrane region" description="Helical" evidence="2">
    <location>
        <begin position="140"/>
        <end position="161"/>
    </location>
</feature>
<feature type="transmembrane region" description="Helical" evidence="2">
    <location>
        <begin position="306"/>
        <end position="327"/>
    </location>
</feature>
<sequence>MVLAEKIVLLRKRKGWSQEELADKLDISRQSVSKWELGASIPDLDKILRLSELFDVTTDYLLKDDVREISSNVSEVFEEMSEPSARRVSAKEANLFMDLTEKLSGRIAFAVSLFILSPVPLMFLGGVAEYKHTRLTENMAGGLGVTILLVLVAIGVAILILNGMQLSEFEYLEKEAIFIERSLAEMVEEKRRTFEPKFRVVVTIGVFLCIIGVVPLLMAFGLTEDEFVYVCCVDILLILICIGVHLFVRYGMVHESYEKLLQRGDYTEEKKALGRKTSYFPRIYWCLVTAIYLGISFYLNNWEISWIVWPVAGVLFAALYGIVQAIYRRR</sequence>
<feature type="domain" description="HTH cro/C1-type" evidence="3">
    <location>
        <begin position="7"/>
        <end position="61"/>
    </location>
</feature>
<proteinExistence type="predicted"/>
<dbReference type="InterPro" id="IPR001387">
    <property type="entry name" value="Cro/C1-type_HTH"/>
</dbReference>
<evidence type="ECO:0000313" key="4">
    <source>
        <dbReference type="EMBL" id="TCO85382.1"/>
    </source>
</evidence>